<dbReference type="GO" id="GO:0005876">
    <property type="term" value="C:spindle microtubule"/>
    <property type="evidence" value="ECO:0007669"/>
    <property type="project" value="TreeGrafter"/>
</dbReference>
<dbReference type="EMBL" id="CAXKWB010016031">
    <property type="protein sequence ID" value="CAL4115155.1"/>
    <property type="molecule type" value="Genomic_DNA"/>
</dbReference>
<evidence type="ECO:0000256" key="4">
    <source>
        <dbReference type="ARBA" id="ARBA00047202"/>
    </source>
</evidence>
<comment type="similarity">
    <text evidence="1">Belongs to the SKA1 family.</text>
</comment>
<evidence type="ECO:0000256" key="1">
    <source>
        <dbReference type="ARBA" id="ARBA00006836"/>
    </source>
</evidence>
<dbReference type="AlphaFoldDB" id="A0AAV2R7H4"/>
<name>A0AAV2R7H4_MEGNR</name>
<protein>
    <recommendedName>
        <fullName evidence="3">SKA complex subunit 1</fullName>
    </recommendedName>
    <alternativeName>
        <fullName evidence="4">Spindle and kinetochore-associated protein 1</fullName>
    </alternativeName>
</protein>
<feature type="compositionally biased region" description="Polar residues" evidence="5">
    <location>
        <begin position="101"/>
        <end position="110"/>
    </location>
</feature>
<proteinExistence type="inferred from homology"/>
<dbReference type="Gene3D" id="1.10.10.1890">
    <property type="entry name" value="Ska1 microtubule binding domain-like"/>
    <property type="match status" value="1"/>
</dbReference>
<keyword evidence="7" id="KW-1185">Reference proteome</keyword>
<evidence type="ECO:0000256" key="3">
    <source>
        <dbReference type="ARBA" id="ARBA00047182"/>
    </source>
</evidence>
<organism evidence="6 7">
    <name type="scientific">Meganyctiphanes norvegica</name>
    <name type="common">Northern krill</name>
    <name type="synonym">Thysanopoda norvegica</name>
    <dbReference type="NCBI Taxonomy" id="48144"/>
    <lineage>
        <taxon>Eukaryota</taxon>
        <taxon>Metazoa</taxon>
        <taxon>Ecdysozoa</taxon>
        <taxon>Arthropoda</taxon>
        <taxon>Crustacea</taxon>
        <taxon>Multicrustacea</taxon>
        <taxon>Malacostraca</taxon>
        <taxon>Eumalacostraca</taxon>
        <taxon>Eucarida</taxon>
        <taxon>Euphausiacea</taxon>
        <taxon>Euphausiidae</taxon>
        <taxon>Meganyctiphanes</taxon>
    </lineage>
</organism>
<dbReference type="Pfam" id="PF07160">
    <property type="entry name" value="SKA1"/>
    <property type="match status" value="1"/>
</dbReference>
<gene>
    <name evidence="6" type="ORF">MNOR_LOCUS20598</name>
</gene>
<evidence type="ECO:0000313" key="6">
    <source>
        <dbReference type="EMBL" id="CAL4115155.1"/>
    </source>
</evidence>
<dbReference type="PANTHER" id="PTHR28573:SF1">
    <property type="entry name" value="SPINDLE AND KINETOCHORE-ASSOCIATED PROTEIN 1"/>
    <property type="match status" value="1"/>
</dbReference>
<dbReference type="GO" id="GO:0008017">
    <property type="term" value="F:microtubule binding"/>
    <property type="evidence" value="ECO:0007669"/>
    <property type="project" value="InterPro"/>
</dbReference>
<reference evidence="6 7" key="1">
    <citation type="submission" date="2024-05" db="EMBL/GenBank/DDBJ databases">
        <authorList>
            <person name="Wallberg A."/>
        </authorList>
    </citation>
    <scope>NUCLEOTIDE SEQUENCE [LARGE SCALE GENOMIC DNA]</scope>
</reference>
<dbReference type="InterPro" id="IPR042031">
    <property type="entry name" value="SKA1_MBD_sf"/>
</dbReference>
<evidence type="ECO:0000313" key="7">
    <source>
        <dbReference type="Proteomes" id="UP001497623"/>
    </source>
</evidence>
<sequence>MMTTVSTATTFEALDQGLRDSISTLSICASLRGGWGPDTVLEVSSIATELGDIKWNIEHLKDSMTRAKQDLKYSVKLKEKMLNLSKRLDHMKTNLPHHLPTNKSTGSSASAKVKEEVNNAKDNKENVSPQKTLNNQNKSATKQITIIEYITVEEFESVPKYIRGRLQYDQVNNIVDQINKTLEAKYTLLRKPRAKASDVEMKQITACKRQENNETKGLYFVVDEDLKRWSSLKLDPAVRSMLTVLRTLKRLREVRGPGSLVRYAALL</sequence>
<feature type="compositionally biased region" description="Basic and acidic residues" evidence="5">
    <location>
        <begin position="112"/>
        <end position="125"/>
    </location>
</feature>
<dbReference type="GO" id="GO:0000278">
    <property type="term" value="P:mitotic cell cycle"/>
    <property type="evidence" value="ECO:0007669"/>
    <property type="project" value="TreeGrafter"/>
</dbReference>
<dbReference type="GO" id="GO:0072686">
    <property type="term" value="C:mitotic spindle"/>
    <property type="evidence" value="ECO:0007669"/>
    <property type="project" value="TreeGrafter"/>
</dbReference>
<feature type="non-terminal residue" evidence="6">
    <location>
        <position position="267"/>
    </location>
</feature>
<dbReference type="GO" id="GO:0007059">
    <property type="term" value="P:chromosome segregation"/>
    <property type="evidence" value="ECO:0007669"/>
    <property type="project" value="InterPro"/>
</dbReference>
<dbReference type="GO" id="GO:0031110">
    <property type="term" value="P:regulation of microtubule polymerization or depolymerization"/>
    <property type="evidence" value="ECO:0007669"/>
    <property type="project" value="TreeGrafter"/>
</dbReference>
<feature type="region of interest" description="Disordered" evidence="5">
    <location>
        <begin position="93"/>
        <end position="133"/>
    </location>
</feature>
<keyword evidence="2" id="KW-0175">Coiled coil</keyword>
<dbReference type="Proteomes" id="UP001497623">
    <property type="component" value="Unassembled WGS sequence"/>
</dbReference>
<dbReference type="GO" id="GO:0051301">
    <property type="term" value="P:cell division"/>
    <property type="evidence" value="ECO:0007669"/>
    <property type="project" value="InterPro"/>
</dbReference>
<dbReference type="PANTHER" id="PTHR28573">
    <property type="entry name" value="SPINDLE AND KINETOCHORE-ASSOCIATED PROTEIN 1"/>
    <property type="match status" value="1"/>
</dbReference>
<evidence type="ECO:0000256" key="5">
    <source>
        <dbReference type="SAM" id="MobiDB-lite"/>
    </source>
</evidence>
<evidence type="ECO:0000256" key="2">
    <source>
        <dbReference type="ARBA" id="ARBA00023054"/>
    </source>
</evidence>
<dbReference type="FunFam" id="1.10.10.1890:FF:000002">
    <property type="entry name" value="Spindle and kinetochore-associated protein 1"/>
    <property type="match status" value="1"/>
</dbReference>
<dbReference type="GO" id="GO:0000940">
    <property type="term" value="C:outer kinetochore"/>
    <property type="evidence" value="ECO:0007669"/>
    <property type="project" value="TreeGrafter"/>
</dbReference>
<dbReference type="InterPro" id="IPR009829">
    <property type="entry name" value="SKA1"/>
</dbReference>
<comment type="caution">
    <text evidence="6">The sequence shown here is derived from an EMBL/GenBank/DDBJ whole genome shotgun (WGS) entry which is preliminary data.</text>
</comment>
<accession>A0AAV2R7H4</accession>